<evidence type="ECO:0000313" key="3">
    <source>
        <dbReference type="EMBL" id="AGX89301.1"/>
    </source>
</evidence>
<dbReference type="HOGENOM" id="CLU_568387_0_0_14"/>
<dbReference type="RefSeq" id="WP_022770557.1">
    <property type="nucleotide sequence ID" value="NC_022575.1"/>
</dbReference>
<dbReference type="EMBL" id="CP006771">
    <property type="protein sequence ID" value="AGX89301.1"/>
    <property type="molecule type" value="Genomic_DNA"/>
</dbReference>
<dbReference type="Gene3D" id="1.10.150.300">
    <property type="entry name" value="TGS-like domain"/>
    <property type="match status" value="1"/>
</dbReference>
<dbReference type="GO" id="GO:0005737">
    <property type="term" value="C:cytoplasm"/>
    <property type="evidence" value="ECO:0007669"/>
    <property type="project" value="TreeGrafter"/>
</dbReference>
<dbReference type="SUPFAM" id="SSF52540">
    <property type="entry name" value="P-loop containing nucleoside triphosphate hydrolases"/>
    <property type="match status" value="1"/>
</dbReference>
<dbReference type="PRINTS" id="PR00326">
    <property type="entry name" value="GTP1OBG"/>
</dbReference>
<keyword evidence="4" id="KW-1185">Reference proteome</keyword>
<dbReference type="SUPFAM" id="SSF81271">
    <property type="entry name" value="TGS-like"/>
    <property type="match status" value="1"/>
</dbReference>
<evidence type="ECO:0000313" key="4">
    <source>
        <dbReference type="Proteomes" id="UP000017119"/>
    </source>
</evidence>
<dbReference type="KEGG" id="mpv:PRV_02875"/>
<feature type="domain" description="G" evidence="1">
    <location>
        <begin position="4"/>
        <end position="139"/>
    </location>
</feature>
<organism evidence="3 4">
    <name type="scientific">Mycoplasma parvum str. Indiana</name>
    <dbReference type="NCBI Taxonomy" id="1403316"/>
    <lineage>
        <taxon>Bacteria</taxon>
        <taxon>Bacillati</taxon>
        <taxon>Mycoplasmatota</taxon>
        <taxon>Mollicutes</taxon>
        <taxon>Mycoplasmataceae</taxon>
        <taxon>Mycoplasma</taxon>
    </lineage>
</organism>
<dbReference type="InterPro" id="IPR013029">
    <property type="entry name" value="YchF_C"/>
</dbReference>
<evidence type="ECO:0008006" key="5">
    <source>
        <dbReference type="Google" id="ProtNLM"/>
    </source>
</evidence>
<accession>U5NCJ2</accession>
<dbReference type="GO" id="GO:0016887">
    <property type="term" value="F:ATP hydrolysis activity"/>
    <property type="evidence" value="ECO:0007669"/>
    <property type="project" value="TreeGrafter"/>
</dbReference>
<dbReference type="PANTHER" id="PTHR23305:SF18">
    <property type="entry name" value="OBG-TYPE G DOMAIN-CONTAINING PROTEIN"/>
    <property type="match status" value="1"/>
</dbReference>
<dbReference type="AlphaFoldDB" id="U5NCJ2"/>
<proteinExistence type="predicted"/>
<evidence type="ECO:0000259" key="2">
    <source>
        <dbReference type="Pfam" id="PF06071"/>
    </source>
</evidence>
<dbReference type="PANTHER" id="PTHR23305">
    <property type="entry name" value="OBG GTPASE FAMILY"/>
    <property type="match status" value="1"/>
</dbReference>
<dbReference type="Pfam" id="PF01926">
    <property type="entry name" value="MMR_HSR1"/>
    <property type="match status" value="1"/>
</dbReference>
<gene>
    <name evidence="3" type="ORF">PRV_02875</name>
</gene>
<dbReference type="Gene3D" id="3.10.20.30">
    <property type="match status" value="1"/>
</dbReference>
<dbReference type="GO" id="GO:0005525">
    <property type="term" value="F:GTP binding"/>
    <property type="evidence" value="ECO:0007669"/>
    <property type="project" value="InterPro"/>
</dbReference>
<dbReference type="InterPro" id="IPR027417">
    <property type="entry name" value="P-loop_NTPase"/>
</dbReference>
<dbReference type="InterPro" id="IPR006073">
    <property type="entry name" value="GTP-bd"/>
</dbReference>
<dbReference type="InterPro" id="IPR012675">
    <property type="entry name" value="Beta-grasp_dom_sf"/>
</dbReference>
<evidence type="ECO:0000259" key="1">
    <source>
        <dbReference type="Pfam" id="PF01926"/>
    </source>
</evidence>
<protein>
    <recommendedName>
        <fullName evidence="5">OBG-type G domain-containing protein</fullName>
    </recommendedName>
</protein>
<dbReference type="PATRIC" id="fig|1403316.3.peg.538"/>
<reference evidence="3 4" key="1">
    <citation type="journal article" date="2013" name="Genome Announc.">
        <title>Genome Sequence of Mycoplasma parvum (Formerly Eperythrozoon parvum), a Diminutive Hemoplasma of the Pig.</title>
        <authorList>
            <person name="do Nascimento N.C."/>
            <person name="Dos Santos A.P."/>
            <person name="Chu Y."/>
            <person name="Guimaraes A.M."/>
            <person name="Pagliaro A."/>
            <person name="Messick J.B."/>
        </authorList>
    </citation>
    <scope>NUCLEOTIDE SEQUENCE [LARGE SCALE GENOMIC DNA]</scope>
    <source>
        <strain evidence="3 4">Indiana</strain>
    </source>
</reference>
<dbReference type="Proteomes" id="UP000017119">
    <property type="component" value="Chromosome"/>
</dbReference>
<dbReference type="OrthoDB" id="9807318at2"/>
<dbReference type="Gene3D" id="3.40.50.300">
    <property type="entry name" value="P-loop containing nucleotide triphosphate hydrolases"/>
    <property type="match status" value="1"/>
</dbReference>
<sequence>MKYKIGLVGLPNVGKSSIFNLLNGKVKSTVASFPYSTIQPIYSLVEFPNSKLDELEKLFLWLFRDSLYREKLDKKYESFEFLDLAGIVPLDGELDKKKSDMGASFLSYIRAVDLIVIVIRTFSDESVESQLNTFLEENPKMYNSLIVKSSLKEVEQEFKDKSIKFFKKSQTSEEGEGIQLDLDSKIPLFYSEDKSFWTSLDLDKKDNKNINIVESFHSFEPILELKLVLLTLIKSDLDLIIKLLAKYSKDRKTFSKEIVILSNIKEELELKKFIPISMLNYFLALSEEQKEIINKLNLLSSKKVVILGNYGSSKQSLSKLNELIEWTRKYNFPFSSINLEGEEIYNLLTQEEEKKEMRQSIFLKNSSTEEFLNIIYKTLALKTFYTFKLEDINNRKYNLSNFSHNIVPVRGEIRAWSFKNNSSLKECVSQIHNELSNFFIAAHLIKIEDFIEQSIKGNSNLNIIKTNSKAYNLKGNEIVQIISSA</sequence>
<dbReference type="STRING" id="1403316.PRV_02875"/>
<dbReference type="InterPro" id="IPR023192">
    <property type="entry name" value="TGS-like_dom_sf"/>
</dbReference>
<name>U5NCJ2_9MOLU</name>
<dbReference type="Pfam" id="PF06071">
    <property type="entry name" value="YchF-GTPase_C"/>
    <property type="match status" value="1"/>
</dbReference>
<dbReference type="InterPro" id="IPR012676">
    <property type="entry name" value="TGS-like"/>
</dbReference>
<feature type="domain" description="YchF C-terminal" evidence="2">
    <location>
        <begin position="412"/>
        <end position="481"/>
    </location>
</feature>